<comment type="caution">
    <text evidence="11">Lacks conserved residue(s) required for the propagation of feature annotation.</text>
</comment>
<evidence type="ECO:0000313" key="13">
    <source>
        <dbReference type="Ensembl" id="ENSOANP00000028742.2"/>
    </source>
</evidence>
<dbReference type="InterPro" id="IPR017452">
    <property type="entry name" value="GPCR_Rhodpsn_7TM"/>
</dbReference>
<dbReference type="PROSITE" id="PS50262">
    <property type="entry name" value="G_PROTEIN_RECEP_F1_2"/>
    <property type="match status" value="1"/>
</dbReference>
<organism evidence="13 14">
    <name type="scientific">Ornithorhynchus anatinus</name>
    <name type="common">Duckbill platypus</name>
    <dbReference type="NCBI Taxonomy" id="9258"/>
    <lineage>
        <taxon>Eukaryota</taxon>
        <taxon>Metazoa</taxon>
        <taxon>Chordata</taxon>
        <taxon>Craniata</taxon>
        <taxon>Vertebrata</taxon>
        <taxon>Euteleostomi</taxon>
        <taxon>Mammalia</taxon>
        <taxon>Monotremata</taxon>
        <taxon>Ornithorhynchidae</taxon>
        <taxon>Ornithorhynchus</taxon>
    </lineage>
</organism>
<evidence type="ECO:0000256" key="7">
    <source>
        <dbReference type="ARBA" id="ARBA00023040"/>
    </source>
</evidence>
<accession>F6SEU3</accession>
<evidence type="ECO:0000256" key="3">
    <source>
        <dbReference type="ARBA" id="ARBA00022475"/>
    </source>
</evidence>
<dbReference type="PANTHER" id="PTHR24062">
    <property type="entry name" value="VOMERONASAL TYPE-1 RECEPTOR"/>
    <property type="match status" value="1"/>
</dbReference>
<keyword evidence="6 11" id="KW-1133">Transmembrane helix</keyword>
<evidence type="ECO:0000256" key="4">
    <source>
        <dbReference type="ARBA" id="ARBA00022507"/>
    </source>
</evidence>
<dbReference type="GO" id="GO:0005550">
    <property type="term" value="F:pheromone binding"/>
    <property type="evidence" value="ECO:0000318"/>
    <property type="project" value="GO_Central"/>
</dbReference>
<dbReference type="GO" id="GO:0005886">
    <property type="term" value="C:plasma membrane"/>
    <property type="evidence" value="ECO:0000318"/>
    <property type="project" value="GO_Central"/>
</dbReference>
<evidence type="ECO:0000256" key="5">
    <source>
        <dbReference type="ARBA" id="ARBA00022692"/>
    </source>
</evidence>
<dbReference type="Ensembl" id="ENSOANT00000032538.2">
    <property type="protein sequence ID" value="ENSOANP00000028742.2"/>
    <property type="gene ID" value="ENSOANG00000022512.2"/>
</dbReference>
<evidence type="ECO:0000256" key="2">
    <source>
        <dbReference type="ARBA" id="ARBA00010663"/>
    </source>
</evidence>
<keyword evidence="10 11" id="KW-0807">Transducer</keyword>
<feature type="transmembrane region" description="Helical" evidence="11">
    <location>
        <begin position="164"/>
        <end position="192"/>
    </location>
</feature>
<evidence type="ECO:0000256" key="1">
    <source>
        <dbReference type="ARBA" id="ARBA00004651"/>
    </source>
</evidence>
<dbReference type="Proteomes" id="UP000002279">
    <property type="component" value="Unplaced"/>
</dbReference>
<keyword evidence="3 11" id="KW-1003">Cell membrane</keyword>
<dbReference type="GO" id="GO:0007606">
    <property type="term" value="P:sensory perception of chemical stimulus"/>
    <property type="evidence" value="ECO:0007669"/>
    <property type="project" value="UniProtKB-ARBA"/>
</dbReference>
<feature type="transmembrane region" description="Helical" evidence="11">
    <location>
        <begin position="213"/>
        <end position="231"/>
    </location>
</feature>
<keyword evidence="4 11" id="KW-0589">Pheromone response</keyword>
<comment type="subcellular location">
    <subcellularLocation>
        <location evidence="1 11">Cell membrane</location>
        <topology evidence="1 11">Multi-pass membrane protein</topology>
    </subcellularLocation>
</comment>
<evidence type="ECO:0000256" key="11">
    <source>
        <dbReference type="RuleBase" id="RU364061"/>
    </source>
</evidence>
<keyword evidence="8 11" id="KW-0472">Membrane</keyword>
<feature type="domain" description="G-protein coupled receptors family 1 profile" evidence="12">
    <location>
        <begin position="20"/>
        <end position="271"/>
    </location>
</feature>
<reference evidence="13" key="2">
    <citation type="submission" date="2025-09" db="UniProtKB">
        <authorList>
            <consortium name="Ensembl"/>
        </authorList>
    </citation>
    <scope>IDENTIFICATION</scope>
    <source>
        <strain evidence="13">Glennie</strain>
    </source>
</reference>
<dbReference type="GO" id="GO:0016503">
    <property type="term" value="F:pheromone receptor activity"/>
    <property type="evidence" value="ECO:0007669"/>
    <property type="project" value="InterPro"/>
</dbReference>
<reference evidence="13" key="1">
    <citation type="submission" date="2025-08" db="UniProtKB">
        <authorList>
            <consortium name="Ensembl"/>
        </authorList>
    </citation>
    <scope>IDENTIFICATION</scope>
    <source>
        <strain evidence="13">Glennie</strain>
    </source>
</reference>
<keyword evidence="14" id="KW-1185">Reference proteome</keyword>
<sequence>VVYSFVIKKYDLSMGVGVSRNIFLLLFYTHRISASLKLSSSDLILFHLALSNAIVLLTRGLPEILSAWGLRNFLSNVGRKILIYLYRVGRSLAICSTCRLSVVQTITISPRTPQWATLKARLPQCIIPSCLLSWGLSPQNSSSVQLLLDQKYCSKVSISAETTLLIATVLFLHHVFFVVLMSLVSSYMVFILHRHHRQVQHLHMPRRSSRAMPEVRAAKRVVALVTLYVLLYGRQTIMLSVLLNMKEKSSLLVNSHMVLAFTFSAVSPFLIIQGDRRMRTFWKRDTPVSNLNPS</sequence>
<feature type="transmembrane region" description="Helical" evidence="11">
    <location>
        <begin position="251"/>
        <end position="272"/>
    </location>
</feature>
<dbReference type="Gene3D" id="1.20.1070.10">
    <property type="entry name" value="Rhodopsin 7-helix transmembrane proteins"/>
    <property type="match status" value="1"/>
</dbReference>
<protein>
    <recommendedName>
        <fullName evidence="11">Vomeronasal type-1 receptor</fullName>
    </recommendedName>
</protein>
<dbReference type="GeneTree" id="ENSGT01030000234553"/>
<dbReference type="HOGENOM" id="CLU_058641_4_0_1"/>
<evidence type="ECO:0000256" key="6">
    <source>
        <dbReference type="ARBA" id="ARBA00022989"/>
    </source>
</evidence>
<comment type="similarity">
    <text evidence="2 11">Belongs to the G-protein coupled receptor 1 family.</text>
</comment>
<dbReference type="SUPFAM" id="SSF81321">
    <property type="entry name" value="Family A G protein-coupled receptor-like"/>
    <property type="match status" value="1"/>
</dbReference>
<dbReference type="GO" id="GO:0019236">
    <property type="term" value="P:response to pheromone"/>
    <property type="evidence" value="ECO:0007669"/>
    <property type="project" value="UniProtKB-KW"/>
</dbReference>
<keyword evidence="5 11" id="KW-0812">Transmembrane</keyword>
<dbReference type="AlphaFoldDB" id="F6SEU3"/>
<evidence type="ECO:0000259" key="12">
    <source>
        <dbReference type="PROSITE" id="PS50262"/>
    </source>
</evidence>
<evidence type="ECO:0000256" key="9">
    <source>
        <dbReference type="ARBA" id="ARBA00023170"/>
    </source>
</evidence>
<evidence type="ECO:0000256" key="10">
    <source>
        <dbReference type="ARBA" id="ARBA00023224"/>
    </source>
</evidence>
<dbReference type="InParanoid" id="F6SEU3"/>
<keyword evidence="9 11" id="KW-0675">Receptor</keyword>
<evidence type="ECO:0000313" key="14">
    <source>
        <dbReference type="Proteomes" id="UP000002279"/>
    </source>
</evidence>
<dbReference type="Pfam" id="PF03402">
    <property type="entry name" value="V1R"/>
    <property type="match status" value="1"/>
</dbReference>
<dbReference type="InterPro" id="IPR004072">
    <property type="entry name" value="Vmron_rcpt_1"/>
</dbReference>
<name>F6SEU3_ORNAN</name>
<proteinExistence type="inferred from homology"/>
<evidence type="ECO:0000256" key="8">
    <source>
        <dbReference type="ARBA" id="ARBA00023136"/>
    </source>
</evidence>
<dbReference type="FunFam" id="1.20.1070.10:FF:000081">
    <property type="entry name" value="Vomeronasal type-1 receptor"/>
    <property type="match status" value="1"/>
</dbReference>
<keyword evidence="7 11" id="KW-0297">G-protein coupled receptor</keyword>